<keyword evidence="1" id="KW-0472">Membrane</keyword>
<sequence length="433" mass="47818">MGRLTSLIDYVFHSPPHRTLKTLAASFAICLGPPMASGFAETALAFSRHRRRWILLLAAASISGCGAYWIYHRPSVAAKRRKLVKLFRAFVSVSEAISSSSDAVCLLSSDLSRFLHSETNEIPQSLRQAAKIVGSDEFSSSVCCVSEAMTVGIVRGLRCASNSPSGELETSSSFSDRLLDKLFSTEGTGFTSVVVGSFARNMVMAFYSRREAIDPRAESDSGDVPEWVNLMTSEKCRKLIADSIQLFVSTAVAVYLEKTMEVNTYDDFFSGLTNPRHESHVKDIMVSVCNGAVETLVKTYHGVLSRSNSSSSKDFKPVDRQVLPPLGSPEVKVKERSRWVEQVSSVLAVPSNRQLFLDVTGRLTFESVRSFLEFFLWKFQAGVKMGASLVHEEVVERSLDVMRYLNAKAMFTISLCFALCMRIAAGPRVLMMA</sequence>
<dbReference type="InterPro" id="IPR019141">
    <property type="entry name" value="DUF2045"/>
</dbReference>
<evidence type="ECO:0000313" key="3">
    <source>
        <dbReference type="Proteomes" id="UP000236161"/>
    </source>
</evidence>
<dbReference type="AlphaFoldDB" id="A0A2I0BFC8"/>
<keyword evidence="1" id="KW-0812">Transmembrane</keyword>
<feature type="transmembrane region" description="Helical" evidence="1">
    <location>
        <begin position="23"/>
        <end position="46"/>
    </location>
</feature>
<dbReference type="PANTHER" id="PTHR21477">
    <property type="entry name" value="ZGC:172139"/>
    <property type="match status" value="1"/>
</dbReference>
<dbReference type="EMBL" id="KZ451885">
    <property type="protein sequence ID" value="PKA66501.1"/>
    <property type="molecule type" value="Genomic_DNA"/>
</dbReference>
<dbReference type="Proteomes" id="UP000236161">
    <property type="component" value="Unassembled WGS sequence"/>
</dbReference>
<feature type="transmembrane region" description="Helical" evidence="1">
    <location>
        <begin position="53"/>
        <end position="71"/>
    </location>
</feature>
<protein>
    <submittedName>
        <fullName evidence="2">Phloem protein 2-like A10</fullName>
    </submittedName>
</protein>
<organism evidence="2 3">
    <name type="scientific">Apostasia shenzhenica</name>
    <dbReference type="NCBI Taxonomy" id="1088818"/>
    <lineage>
        <taxon>Eukaryota</taxon>
        <taxon>Viridiplantae</taxon>
        <taxon>Streptophyta</taxon>
        <taxon>Embryophyta</taxon>
        <taxon>Tracheophyta</taxon>
        <taxon>Spermatophyta</taxon>
        <taxon>Magnoliopsida</taxon>
        <taxon>Liliopsida</taxon>
        <taxon>Asparagales</taxon>
        <taxon>Orchidaceae</taxon>
        <taxon>Apostasioideae</taxon>
        <taxon>Apostasia</taxon>
    </lineage>
</organism>
<dbReference type="PANTHER" id="PTHR21477:SF12">
    <property type="entry name" value="PROTEIN PHLOEM PROTEIN 2-LIKE A10"/>
    <property type="match status" value="1"/>
</dbReference>
<evidence type="ECO:0000256" key="1">
    <source>
        <dbReference type="SAM" id="Phobius"/>
    </source>
</evidence>
<evidence type="ECO:0000313" key="2">
    <source>
        <dbReference type="EMBL" id="PKA66501.1"/>
    </source>
</evidence>
<gene>
    <name evidence="2" type="primary">PP2A10</name>
    <name evidence="2" type="ORF">AXF42_Ash003155</name>
</gene>
<keyword evidence="3" id="KW-1185">Reference proteome</keyword>
<keyword evidence="1" id="KW-1133">Transmembrane helix</keyword>
<name>A0A2I0BFC8_9ASPA</name>
<reference evidence="2 3" key="1">
    <citation type="journal article" date="2017" name="Nature">
        <title>The Apostasia genome and the evolution of orchids.</title>
        <authorList>
            <person name="Zhang G.Q."/>
            <person name="Liu K.W."/>
            <person name="Li Z."/>
            <person name="Lohaus R."/>
            <person name="Hsiao Y.Y."/>
            <person name="Niu S.C."/>
            <person name="Wang J.Y."/>
            <person name="Lin Y.C."/>
            <person name="Xu Q."/>
            <person name="Chen L.J."/>
            <person name="Yoshida K."/>
            <person name="Fujiwara S."/>
            <person name="Wang Z.W."/>
            <person name="Zhang Y.Q."/>
            <person name="Mitsuda N."/>
            <person name="Wang M."/>
            <person name="Liu G.H."/>
            <person name="Pecoraro L."/>
            <person name="Huang H.X."/>
            <person name="Xiao X.J."/>
            <person name="Lin M."/>
            <person name="Wu X.Y."/>
            <person name="Wu W.L."/>
            <person name="Chen Y.Y."/>
            <person name="Chang S.B."/>
            <person name="Sakamoto S."/>
            <person name="Ohme-Takagi M."/>
            <person name="Yagi M."/>
            <person name="Zeng S.J."/>
            <person name="Shen C.Y."/>
            <person name="Yeh C.M."/>
            <person name="Luo Y.B."/>
            <person name="Tsai W.C."/>
            <person name="Van de Peer Y."/>
            <person name="Liu Z.J."/>
        </authorList>
    </citation>
    <scope>NUCLEOTIDE SEQUENCE [LARGE SCALE GENOMIC DNA]</scope>
    <source>
        <strain evidence="3">cv. Shenzhen</strain>
        <tissue evidence="2">Stem</tissue>
    </source>
</reference>
<proteinExistence type="predicted"/>
<accession>A0A2I0BFC8</accession>
<dbReference type="STRING" id="1088818.A0A2I0BFC8"/>
<dbReference type="OrthoDB" id="1641131at2759"/>